<evidence type="ECO:0000313" key="2">
    <source>
        <dbReference type="EMBL" id="THC89148.1"/>
    </source>
</evidence>
<proteinExistence type="predicted"/>
<dbReference type="EMBL" id="QUQM01000001">
    <property type="protein sequence ID" value="KAA8649564.1"/>
    <property type="molecule type" value="Genomic_DNA"/>
</dbReference>
<dbReference type="GeneID" id="54324937"/>
<dbReference type="Proteomes" id="UP000308092">
    <property type="component" value="Unassembled WGS sequence"/>
</dbReference>
<dbReference type="Proteomes" id="UP000324241">
    <property type="component" value="Unassembled WGS sequence"/>
</dbReference>
<evidence type="ECO:0000313" key="4">
    <source>
        <dbReference type="Proteomes" id="UP000324241"/>
    </source>
</evidence>
<evidence type="ECO:0000313" key="1">
    <source>
        <dbReference type="EMBL" id="KAA8649564.1"/>
    </source>
</evidence>
<comment type="caution">
    <text evidence="2">The sequence shown here is derived from an EMBL/GenBank/DDBJ whole genome shotgun (WGS) entry which is preliminary data.</text>
</comment>
<keyword evidence="3" id="KW-1185">Reference proteome</keyword>
<dbReference type="VEuPathDB" id="FungiDB:EYZ11_011406"/>
<name>A0A4S3J523_9EURO</name>
<protein>
    <submittedName>
        <fullName evidence="2">Uncharacterized protein</fullName>
    </submittedName>
</protein>
<dbReference type="OrthoDB" id="4664297at2759"/>
<dbReference type="AlphaFoldDB" id="A0A4S3J523"/>
<sequence length="158" mass="17043">MATSASLTTPLAVALSPPVQAFSQRAIPINVSIHNGAAVPVTIINWNTPLDPRAAVLGVFEVRDTTTNDAVPLDTIKISRPLPPSSDELVEIPAGQSVETVVNLPSGRLVSGKEYTVQAKGIWHAVWQMARNEVSEAKLEHFEDARRGEFVSNQIRLA</sequence>
<dbReference type="RefSeq" id="XP_033428925.1">
    <property type="nucleotide sequence ID" value="XM_033566930.1"/>
</dbReference>
<evidence type="ECO:0000313" key="3">
    <source>
        <dbReference type="Proteomes" id="UP000308092"/>
    </source>
</evidence>
<dbReference type="EMBL" id="SOSA01000701">
    <property type="protein sequence ID" value="THC89148.1"/>
    <property type="molecule type" value="Genomic_DNA"/>
</dbReference>
<gene>
    <name evidence="1" type="ORF">ATNIH1004_002235</name>
    <name evidence="2" type="ORF">EYZ11_011406</name>
</gene>
<dbReference type="Gene3D" id="2.60.40.2970">
    <property type="match status" value="1"/>
</dbReference>
<accession>A0A4S3J523</accession>
<organism evidence="2 3">
    <name type="scientific">Aspergillus tanneri</name>
    <dbReference type="NCBI Taxonomy" id="1220188"/>
    <lineage>
        <taxon>Eukaryota</taxon>
        <taxon>Fungi</taxon>
        <taxon>Dikarya</taxon>
        <taxon>Ascomycota</taxon>
        <taxon>Pezizomycotina</taxon>
        <taxon>Eurotiomycetes</taxon>
        <taxon>Eurotiomycetidae</taxon>
        <taxon>Eurotiales</taxon>
        <taxon>Aspergillaceae</taxon>
        <taxon>Aspergillus</taxon>
        <taxon>Aspergillus subgen. Circumdati</taxon>
    </lineage>
</organism>
<reference evidence="2 3" key="1">
    <citation type="submission" date="2019-03" db="EMBL/GenBank/DDBJ databases">
        <title>The genome sequence of a newly discovered highly antifungal drug resistant Aspergillus species, Aspergillus tanneri NIH 1004.</title>
        <authorList>
            <person name="Mounaud S."/>
            <person name="Singh I."/>
            <person name="Joardar V."/>
            <person name="Pakala S."/>
            <person name="Pakala S."/>
            <person name="Venepally P."/>
            <person name="Hoover J."/>
            <person name="Nierman W."/>
            <person name="Chung J."/>
            <person name="Losada L."/>
        </authorList>
    </citation>
    <scope>NUCLEOTIDE SEQUENCE [LARGE SCALE GENOMIC DNA]</scope>
    <source>
        <strain evidence="2 3">NIH1004</strain>
    </source>
</reference>
<dbReference type="STRING" id="1220188.A0A4S3J523"/>
<reference evidence="1 4" key="2">
    <citation type="submission" date="2019-08" db="EMBL/GenBank/DDBJ databases">
        <title>The genome sequence of a newly discovered highly antifungal drug resistant Aspergillus species, Aspergillus tanneri NIH 1004.</title>
        <authorList>
            <person name="Mounaud S."/>
            <person name="Singh I."/>
            <person name="Joardar V."/>
            <person name="Pakala S."/>
            <person name="Pakala S."/>
            <person name="Venepally P."/>
            <person name="Chung J.K."/>
            <person name="Losada L."/>
            <person name="Nierman W.C."/>
        </authorList>
    </citation>
    <scope>NUCLEOTIDE SEQUENCE [LARGE SCALE GENOMIC DNA]</scope>
    <source>
        <strain evidence="1 4">NIH1004</strain>
    </source>
</reference>